<dbReference type="EMBL" id="WJXW01000006">
    <property type="protein sequence ID" value="KAF9735285.1"/>
    <property type="molecule type" value="Genomic_DNA"/>
</dbReference>
<gene>
    <name evidence="11" type="ORF">PMIN01_06690</name>
</gene>
<evidence type="ECO:0000313" key="11">
    <source>
        <dbReference type="EMBL" id="KAF9735285.1"/>
    </source>
</evidence>
<keyword evidence="12" id="KW-1185">Reference proteome</keyword>
<dbReference type="PANTHER" id="PTHR28118">
    <property type="entry name" value="POLYNUCLEOTIDE 5'-TRIPHOSPHATASE-RELATED"/>
    <property type="match status" value="1"/>
</dbReference>
<evidence type="ECO:0000256" key="2">
    <source>
        <dbReference type="ARBA" id="ARBA00004123"/>
    </source>
</evidence>
<dbReference type="CDD" id="cd07470">
    <property type="entry name" value="CYTH-like_mRNA_RTPase"/>
    <property type="match status" value="1"/>
</dbReference>
<dbReference type="Proteomes" id="UP000756921">
    <property type="component" value="Unassembled WGS sequence"/>
</dbReference>
<feature type="compositionally biased region" description="Polar residues" evidence="9">
    <location>
        <begin position="37"/>
        <end position="48"/>
    </location>
</feature>
<dbReference type="EC" id="3.6.1.74" evidence="8"/>
<dbReference type="InterPro" id="IPR040343">
    <property type="entry name" value="Cet1/Ctl1"/>
</dbReference>
<dbReference type="InterPro" id="IPR037009">
    <property type="entry name" value="mRNA_triPase_Cet1_sf"/>
</dbReference>
<comment type="subunit">
    <text evidence="8">Heterodimer. The mRNA-capping enzyme is composed of two separate chains alpha and beta, respectively a mRNA guanylyltransferase and an mRNA 5'-triphosphate monophosphatase.</text>
</comment>
<evidence type="ECO:0000256" key="1">
    <source>
        <dbReference type="ARBA" id="ARBA00001946"/>
    </source>
</evidence>
<keyword evidence="5 8" id="KW-0378">Hydrolase</keyword>
<evidence type="ECO:0000259" key="10">
    <source>
        <dbReference type="Pfam" id="PF02940"/>
    </source>
</evidence>
<dbReference type="InterPro" id="IPR004206">
    <property type="entry name" value="mRNA_triPase_Cet1"/>
</dbReference>
<comment type="function">
    <text evidence="8">First step of mRNA capping. Converts the 5'-triphosphate end of a nascent mRNA chain into a diphosphate end.</text>
</comment>
<evidence type="ECO:0000256" key="9">
    <source>
        <dbReference type="SAM" id="MobiDB-lite"/>
    </source>
</evidence>
<keyword evidence="6 8" id="KW-0539">Nucleus</keyword>
<dbReference type="Gene3D" id="3.20.100.10">
    <property type="entry name" value="mRNA triphosphatase Cet1-like"/>
    <property type="match status" value="1"/>
</dbReference>
<name>A0A9P6GHT8_9PLEO</name>
<dbReference type="GO" id="GO:0004651">
    <property type="term" value="F:polynucleotide 5'-phosphatase activity"/>
    <property type="evidence" value="ECO:0007669"/>
    <property type="project" value="UniProtKB-UniRule"/>
</dbReference>
<comment type="subcellular location">
    <subcellularLocation>
        <location evidence="2 8">Nucleus</location>
    </subcellularLocation>
</comment>
<keyword evidence="4 8" id="KW-0507">mRNA processing</keyword>
<dbReference type="SUPFAM" id="SSF55154">
    <property type="entry name" value="CYTH-like phosphatases"/>
    <property type="match status" value="1"/>
</dbReference>
<evidence type="ECO:0000256" key="7">
    <source>
        <dbReference type="ARBA" id="ARBA00047740"/>
    </source>
</evidence>
<sequence length="441" mass="49976">MDIAALVNPVSESLPRRSPSGSHDNILAPSPALSSAKLPTTPRQSHTSDMSRRRKRHDSKPIWAIREDEIFDGKTLQQDINERQRQQPPKPHPQAQPQPQPRPQPSPSRPPPGASRNVHAQTKSHPQPSSNAQPTTSAALAGFERPISHDLRVYDEIQRKVCDFLFNNIVINDRIRSLLQEAPDTTVEVEARWGHVVWREQNERLTGVHSTECVLHSAVSQRTKFNSVMNLQQHQQMNKYLNTQVFQAKPGNPNSRPEIVYKHTKLVDQQYELSGEALSRLSPAAQSIIRASGKQECIRVSRDQKTGEIVAAIIKHKVNNLEISSPQTEWDYRIGVNIEIVFPGPLDGLVEVVEKGKEVEAMKRYKDRMSYSYKGAYQIDLTQVTQDGQRIHELELELESHVLLEQGDRVRSGQPSEYEPLINGMINNLRVLSREVTPPKR</sequence>
<comment type="caution">
    <text evidence="11">The sequence shown here is derived from an EMBL/GenBank/DDBJ whole genome shotgun (WGS) entry which is preliminary data.</text>
</comment>
<keyword evidence="8" id="KW-0506">mRNA capping</keyword>
<reference evidence="11" key="1">
    <citation type="journal article" date="2020" name="Mol. Plant Microbe Interact.">
        <title>Genome Sequence of the Biocontrol Agent Coniothyrium minitans strain Conio (IMI 134523).</title>
        <authorList>
            <person name="Patel D."/>
            <person name="Shittu T.A."/>
            <person name="Baroncelli R."/>
            <person name="Muthumeenakshi S."/>
            <person name="Osborne T.H."/>
            <person name="Janganan T.K."/>
            <person name="Sreenivasaprasad S."/>
        </authorList>
    </citation>
    <scope>NUCLEOTIDE SEQUENCE</scope>
    <source>
        <strain evidence="11">Conio</strain>
    </source>
</reference>
<evidence type="ECO:0000256" key="5">
    <source>
        <dbReference type="ARBA" id="ARBA00022801"/>
    </source>
</evidence>
<evidence type="ECO:0000313" key="12">
    <source>
        <dbReference type="Proteomes" id="UP000756921"/>
    </source>
</evidence>
<feature type="compositionally biased region" description="Pro residues" evidence="9">
    <location>
        <begin position="88"/>
        <end position="113"/>
    </location>
</feature>
<feature type="domain" description="mRNA triphosphatase Cet1-like" evidence="10">
    <location>
        <begin position="155"/>
        <end position="398"/>
    </location>
</feature>
<organism evidence="11 12">
    <name type="scientific">Paraphaeosphaeria minitans</name>
    <dbReference type="NCBI Taxonomy" id="565426"/>
    <lineage>
        <taxon>Eukaryota</taxon>
        <taxon>Fungi</taxon>
        <taxon>Dikarya</taxon>
        <taxon>Ascomycota</taxon>
        <taxon>Pezizomycotina</taxon>
        <taxon>Dothideomycetes</taxon>
        <taxon>Pleosporomycetidae</taxon>
        <taxon>Pleosporales</taxon>
        <taxon>Massarineae</taxon>
        <taxon>Didymosphaeriaceae</taxon>
        <taxon>Paraphaeosphaeria</taxon>
    </lineage>
</organism>
<evidence type="ECO:0000256" key="3">
    <source>
        <dbReference type="ARBA" id="ARBA00006345"/>
    </source>
</evidence>
<dbReference type="AlphaFoldDB" id="A0A9P6GHT8"/>
<feature type="region of interest" description="Disordered" evidence="9">
    <location>
        <begin position="1"/>
        <end position="136"/>
    </location>
</feature>
<accession>A0A9P6GHT8</accession>
<feature type="compositionally biased region" description="Polar residues" evidence="9">
    <location>
        <begin position="118"/>
        <end position="136"/>
    </location>
</feature>
<evidence type="ECO:0000256" key="4">
    <source>
        <dbReference type="ARBA" id="ARBA00022664"/>
    </source>
</evidence>
<dbReference type="GO" id="GO:0006370">
    <property type="term" value="P:7-methylguanosine mRNA capping"/>
    <property type="evidence" value="ECO:0007669"/>
    <property type="project" value="UniProtKB-UniRule"/>
</dbReference>
<evidence type="ECO:0000256" key="6">
    <source>
        <dbReference type="ARBA" id="ARBA00023242"/>
    </source>
</evidence>
<proteinExistence type="inferred from homology"/>
<comment type="cofactor">
    <cofactor evidence="1 8">
        <name>Mg(2+)</name>
        <dbReference type="ChEBI" id="CHEBI:18420"/>
    </cofactor>
</comment>
<dbReference type="OrthoDB" id="272147at2759"/>
<dbReference type="GO" id="GO:0140818">
    <property type="term" value="F:mRNA 5'-triphosphate monophosphatase activity"/>
    <property type="evidence" value="ECO:0007669"/>
    <property type="project" value="UniProtKB-EC"/>
</dbReference>
<dbReference type="PANTHER" id="PTHR28118:SF1">
    <property type="entry name" value="POLYNUCLEOTIDE 5'-TRIPHOSPHATASE CTL1-RELATED"/>
    <property type="match status" value="1"/>
</dbReference>
<comment type="similarity">
    <text evidence="3 8">Belongs to the fungal TPase family.</text>
</comment>
<evidence type="ECO:0000256" key="8">
    <source>
        <dbReference type="RuleBase" id="RU367053"/>
    </source>
</evidence>
<dbReference type="InterPro" id="IPR033469">
    <property type="entry name" value="CYTH-like_dom_sf"/>
</dbReference>
<dbReference type="Pfam" id="PF02940">
    <property type="entry name" value="mRNA_triPase"/>
    <property type="match status" value="1"/>
</dbReference>
<comment type="catalytic activity">
    <reaction evidence="7">
        <text>a 5'-end triphospho-ribonucleoside in mRNA + H2O = a 5'-end diphospho-ribonucleoside in mRNA + phosphate + H(+)</text>
        <dbReference type="Rhea" id="RHEA:67004"/>
        <dbReference type="Rhea" id="RHEA-COMP:17164"/>
        <dbReference type="Rhea" id="RHEA-COMP:17165"/>
        <dbReference type="ChEBI" id="CHEBI:15377"/>
        <dbReference type="ChEBI" id="CHEBI:15378"/>
        <dbReference type="ChEBI" id="CHEBI:43474"/>
        <dbReference type="ChEBI" id="CHEBI:167616"/>
        <dbReference type="ChEBI" id="CHEBI:167618"/>
        <dbReference type="EC" id="3.6.1.74"/>
    </reaction>
    <physiologicalReaction direction="left-to-right" evidence="7">
        <dbReference type="Rhea" id="RHEA:67005"/>
    </physiologicalReaction>
</comment>
<dbReference type="GO" id="GO:0031533">
    <property type="term" value="C:mRNA capping enzyme complex"/>
    <property type="evidence" value="ECO:0007669"/>
    <property type="project" value="UniProtKB-UniRule"/>
</dbReference>
<protein>
    <recommendedName>
        <fullName evidence="8">mRNA-capping enzyme subunit beta</fullName>
        <ecNumber evidence="8">3.6.1.74</ecNumber>
    </recommendedName>
    <alternativeName>
        <fullName evidence="8">mRNA 5'-phosphatase</fullName>
    </alternativeName>
    <alternativeName>
        <fullName evidence="8">mRNA 5'-triphosphate monophosphatase</fullName>
    </alternativeName>
</protein>